<dbReference type="InterPro" id="IPR013325">
    <property type="entry name" value="RNA_pol_sigma_r2"/>
</dbReference>
<dbReference type="EMBL" id="JBHRTA010000009">
    <property type="protein sequence ID" value="MFC3196881.1"/>
    <property type="molecule type" value="Genomic_DNA"/>
</dbReference>
<evidence type="ECO:0000256" key="3">
    <source>
        <dbReference type="ARBA" id="ARBA00023082"/>
    </source>
</evidence>
<dbReference type="Proteomes" id="UP001595526">
    <property type="component" value="Unassembled WGS sequence"/>
</dbReference>
<dbReference type="InterPro" id="IPR007627">
    <property type="entry name" value="RNA_pol_sigma70_r2"/>
</dbReference>
<comment type="similarity">
    <text evidence="1">Belongs to the sigma-70 factor family. ECF subfamily.</text>
</comment>
<organism evidence="6 7">
    <name type="scientific">Parapedobacter deserti</name>
    <dbReference type="NCBI Taxonomy" id="1912957"/>
    <lineage>
        <taxon>Bacteria</taxon>
        <taxon>Pseudomonadati</taxon>
        <taxon>Bacteroidota</taxon>
        <taxon>Sphingobacteriia</taxon>
        <taxon>Sphingobacteriales</taxon>
        <taxon>Sphingobacteriaceae</taxon>
        <taxon>Parapedobacter</taxon>
    </lineage>
</organism>
<feature type="domain" description="RNA polymerase sigma-70 region 2" evidence="5">
    <location>
        <begin position="22"/>
        <end position="92"/>
    </location>
</feature>
<keyword evidence="3" id="KW-0731">Sigma factor</keyword>
<keyword evidence="4" id="KW-0804">Transcription</keyword>
<evidence type="ECO:0000256" key="2">
    <source>
        <dbReference type="ARBA" id="ARBA00023015"/>
    </source>
</evidence>
<evidence type="ECO:0000313" key="7">
    <source>
        <dbReference type="Proteomes" id="UP001595526"/>
    </source>
</evidence>
<dbReference type="PANTHER" id="PTHR43133">
    <property type="entry name" value="RNA POLYMERASE ECF-TYPE SIGMA FACTO"/>
    <property type="match status" value="1"/>
</dbReference>
<dbReference type="SUPFAM" id="SSF88659">
    <property type="entry name" value="Sigma3 and sigma4 domains of RNA polymerase sigma factors"/>
    <property type="match status" value="1"/>
</dbReference>
<evidence type="ECO:0000313" key="6">
    <source>
        <dbReference type="EMBL" id="MFC3196881.1"/>
    </source>
</evidence>
<dbReference type="RefSeq" id="WP_379020028.1">
    <property type="nucleotide sequence ID" value="NZ_JBHRTA010000009.1"/>
</dbReference>
<keyword evidence="7" id="KW-1185">Reference proteome</keyword>
<keyword evidence="2" id="KW-0805">Transcription regulation</keyword>
<name>A0ABV7JLD1_9SPHI</name>
<protein>
    <submittedName>
        <fullName evidence="6">RNA polymerase sigma factor</fullName>
    </submittedName>
</protein>
<evidence type="ECO:0000256" key="1">
    <source>
        <dbReference type="ARBA" id="ARBA00010641"/>
    </source>
</evidence>
<dbReference type="InterPro" id="IPR039425">
    <property type="entry name" value="RNA_pol_sigma-70-like"/>
</dbReference>
<evidence type="ECO:0000256" key="4">
    <source>
        <dbReference type="ARBA" id="ARBA00023163"/>
    </source>
</evidence>
<sequence length="183" mass="21559">MNNDKRRIKSLKAGHTETLDELYRRYRSGFLEFCKRYAVAAEVALDIYQDSIIVLYENSKQGKLDELKSSIKTYLYAIGKYKMINYLNEQSRHHYQELQGDELVEELTLFETDTSESRLQLLRQAYLQLGPKCQEVLRLFYYEGLKLDAIQKQLAYDSKDTVKSQKSRCLKQLKQIVHANGKR</sequence>
<dbReference type="PANTHER" id="PTHR43133:SF46">
    <property type="entry name" value="RNA POLYMERASE SIGMA-70 FACTOR ECF SUBFAMILY"/>
    <property type="match status" value="1"/>
</dbReference>
<dbReference type="NCBIfam" id="TIGR02937">
    <property type="entry name" value="sigma70-ECF"/>
    <property type="match status" value="1"/>
</dbReference>
<proteinExistence type="inferred from homology"/>
<comment type="caution">
    <text evidence="6">The sequence shown here is derived from an EMBL/GenBank/DDBJ whole genome shotgun (WGS) entry which is preliminary data.</text>
</comment>
<dbReference type="SUPFAM" id="SSF88946">
    <property type="entry name" value="Sigma2 domain of RNA polymerase sigma factors"/>
    <property type="match status" value="1"/>
</dbReference>
<dbReference type="InterPro" id="IPR014284">
    <property type="entry name" value="RNA_pol_sigma-70_dom"/>
</dbReference>
<reference evidence="7" key="1">
    <citation type="journal article" date="2019" name="Int. J. Syst. Evol. Microbiol.">
        <title>The Global Catalogue of Microorganisms (GCM) 10K type strain sequencing project: providing services to taxonomists for standard genome sequencing and annotation.</title>
        <authorList>
            <consortium name="The Broad Institute Genomics Platform"/>
            <consortium name="The Broad Institute Genome Sequencing Center for Infectious Disease"/>
            <person name="Wu L."/>
            <person name="Ma J."/>
        </authorList>
    </citation>
    <scope>NUCLEOTIDE SEQUENCE [LARGE SCALE GENOMIC DNA]</scope>
    <source>
        <strain evidence="7">KCTC 52416</strain>
    </source>
</reference>
<dbReference type="InterPro" id="IPR013324">
    <property type="entry name" value="RNA_pol_sigma_r3/r4-like"/>
</dbReference>
<dbReference type="Pfam" id="PF04542">
    <property type="entry name" value="Sigma70_r2"/>
    <property type="match status" value="1"/>
</dbReference>
<accession>A0ABV7JLD1</accession>
<gene>
    <name evidence="6" type="ORF">ACFOET_04565</name>
</gene>
<dbReference type="Gene3D" id="1.10.1740.10">
    <property type="match status" value="1"/>
</dbReference>
<dbReference type="Gene3D" id="1.10.10.10">
    <property type="entry name" value="Winged helix-like DNA-binding domain superfamily/Winged helix DNA-binding domain"/>
    <property type="match status" value="1"/>
</dbReference>
<evidence type="ECO:0000259" key="5">
    <source>
        <dbReference type="Pfam" id="PF04542"/>
    </source>
</evidence>
<dbReference type="InterPro" id="IPR036388">
    <property type="entry name" value="WH-like_DNA-bd_sf"/>
</dbReference>